<evidence type="ECO:0000259" key="12">
    <source>
        <dbReference type="Pfam" id="PF01979"/>
    </source>
</evidence>
<dbReference type="EMBL" id="CP053642">
    <property type="protein sequence ID" value="QKD80748.1"/>
    <property type="molecule type" value="Genomic_DNA"/>
</dbReference>
<dbReference type="PROSITE" id="PS00482">
    <property type="entry name" value="DIHYDROOROTASE_1"/>
    <property type="match status" value="1"/>
</dbReference>
<proteinExistence type="inferred from homology"/>
<evidence type="ECO:0000256" key="9">
    <source>
        <dbReference type="ARBA" id="ARBA00022723"/>
    </source>
</evidence>
<comment type="cofactor">
    <cofactor evidence="1">
        <name>Zn(2+)</name>
        <dbReference type="ChEBI" id="CHEBI:29105"/>
    </cofactor>
</comment>
<dbReference type="NCBIfam" id="TIGR03178">
    <property type="entry name" value="allantoinase"/>
    <property type="match status" value="1"/>
</dbReference>
<feature type="domain" description="Amidohydrolase-related" evidence="12">
    <location>
        <begin position="64"/>
        <end position="440"/>
    </location>
</feature>
<keyword evidence="14" id="KW-1185">Reference proteome</keyword>
<evidence type="ECO:0000256" key="7">
    <source>
        <dbReference type="ARBA" id="ARBA00012863"/>
    </source>
</evidence>
<comment type="function">
    <text evidence="2">Catalyzes the reversible cyclization of carbamoyl aspartate to dihydroorotate.</text>
</comment>
<dbReference type="InterPro" id="IPR006680">
    <property type="entry name" value="Amidohydro-rel"/>
</dbReference>
<dbReference type="SUPFAM" id="SSF51338">
    <property type="entry name" value="Composite domain of metallo-dependent hydrolases"/>
    <property type="match status" value="1"/>
</dbReference>
<protein>
    <recommendedName>
        <fullName evidence="7">allantoinase</fullName>
        <ecNumber evidence="7">3.5.2.5</ecNumber>
    </recommendedName>
</protein>
<dbReference type="Proteomes" id="UP000504752">
    <property type="component" value="Chromosome"/>
</dbReference>
<dbReference type="FunFam" id="3.20.20.140:FF:000032">
    <property type="entry name" value="Allantoinase Dal1"/>
    <property type="match status" value="1"/>
</dbReference>
<evidence type="ECO:0000256" key="10">
    <source>
        <dbReference type="ARBA" id="ARBA00022801"/>
    </source>
</evidence>
<dbReference type="KEGG" id="amam:HPC72_09885"/>
<name>A0A6M8B2Y7_9ACTO</name>
<reference evidence="13 14" key="1">
    <citation type="submission" date="2020-05" db="EMBL/GenBank/DDBJ databases">
        <title>Actinomyces sp. zg-325.</title>
        <authorList>
            <person name="Yang C."/>
        </authorList>
    </citation>
    <scope>NUCLEOTIDE SEQUENCE [LARGE SCALE GENOMIC DNA]</scope>
    <source>
        <strain evidence="14">zg-325</strain>
    </source>
</reference>
<gene>
    <name evidence="13" type="primary">allB</name>
    <name evidence="13" type="ORF">HPC72_09885</name>
</gene>
<evidence type="ECO:0000313" key="13">
    <source>
        <dbReference type="EMBL" id="QKD80748.1"/>
    </source>
</evidence>
<dbReference type="SUPFAM" id="SSF51556">
    <property type="entry name" value="Metallo-dependent hydrolases"/>
    <property type="match status" value="1"/>
</dbReference>
<evidence type="ECO:0000256" key="1">
    <source>
        <dbReference type="ARBA" id="ARBA00001947"/>
    </source>
</evidence>
<evidence type="ECO:0000256" key="2">
    <source>
        <dbReference type="ARBA" id="ARBA00002368"/>
    </source>
</evidence>
<dbReference type="GO" id="GO:0004038">
    <property type="term" value="F:allantoinase activity"/>
    <property type="evidence" value="ECO:0007669"/>
    <property type="project" value="UniProtKB-EC"/>
</dbReference>
<accession>A0A6M8B2Y7</accession>
<comment type="pathway">
    <text evidence="3">Nitrogen metabolism; (S)-allantoin degradation; allantoate from (S)-allantoin: step 1/1.</text>
</comment>
<dbReference type="PANTHER" id="PTHR43668:SF2">
    <property type="entry name" value="ALLANTOINASE"/>
    <property type="match status" value="1"/>
</dbReference>
<keyword evidence="10 13" id="KW-0378">Hydrolase</keyword>
<evidence type="ECO:0000256" key="8">
    <source>
        <dbReference type="ARBA" id="ARBA00022631"/>
    </source>
</evidence>
<dbReference type="PROSITE" id="PS01137">
    <property type="entry name" value="TATD_1"/>
    <property type="match status" value="1"/>
</dbReference>
<dbReference type="GO" id="GO:0000256">
    <property type="term" value="P:allantoin catabolic process"/>
    <property type="evidence" value="ECO:0007669"/>
    <property type="project" value="InterPro"/>
</dbReference>
<evidence type="ECO:0000256" key="4">
    <source>
        <dbReference type="ARBA" id="ARBA00010286"/>
    </source>
</evidence>
<dbReference type="GO" id="GO:0050897">
    <property type="term" value="F:cobalt ion binding"/>
    <property type="evidence" value="ECO:0007669"/>
    <property type="project" value="InterPro"/>
</dbReference>
<keyword evidence="8" id="KW-0659">Purine metabolism</keyword>
<dbReference type="EC" id="3.5.2.5" evidence="7"/>
<organism evidence="13 14">
    <name type="scientific">Actinomyces marmotae</name>
    <dbReference type="NCBI Taxonomy" id="2737173"/>
    <lineage>
        <taxon>Bacteria</taxon>
        <taxon>Bacillati</taxon>
        <taxon>Actinomycetota</taxon>
        <taxon>Actinomycetes</taxon>
        <taxon>Actinomycetales</taxon>
        <taxon>Actinomycetaceae</taxon>
        <taxon>Actinomyces</taxon>
    </lineage>
</organism>
<evidence type="ECO:0000256" key="11">
    <source>
        <dbReference type="ARBA" id="ARBA00022833"/>
    </source>
</evidence>
<comment type="subunit">
    <text evidence="6">Homotetramer.</text>
</comment>
<dbReference type="Gene3D" id="3.20.20.140">
    <property type="entry name" value="Metal-dependent hydrolases"/>
    <property type="match status" value="1"/>
</dbReference>
<dbReference type="AlphaFoldDB" id="A0A6M8B2Y7"/>
<dbReference type="InterPro" id="IPR002195">
    <property type="entry name" value="Dihydroorotase_CS"/>
</dbReference>
<dbReference type="Pfam" id="PF01979">
    <property type="entry name" value="Amidohydro_1"/>
    <property type="match status" value="1"/>
</dbReference>
<evidence type="ECO:0000256" key="5">
    <source>
        <dbReference type="ARBA" id="ARBA00010368"/>
    </source>
</evidence>
<evidence type="ECO:0000313" key="14">
    <source>
        <dbReference type="Proteomes" id="UP000504752"/>
    </source>
</evidence>
<evidence type="ECO:0000256" key="6">
    <source>
        <dbReference type="ARBA" id="ARBA00011881"/>
    </source>
</evidence>
<dbReference type="GO" id="GO:0006145">
    <property type="term" value="P:purine nucleobase catabolic process"/>
    <property type="evidence" value="ECO:0007669"/>
    <property type="project" value="TreeGrafter"/>
</dbReference>
<dbReference type="GO" id="GO:0008270">
    <property type="term" value="F:zinc ion binding"/>
    <property type="evidence" value="ECO:0007669"/>
    <property type="project" value="InterPro"/>
</dbReference>
<dbReference type="PANTHER" id="PTHR43668">
    <property type="entry name" value="ALLANTOINASE"/>
    <property type="match status" value="1"/>
</dbReference>
<dbReference type="InterPro" id="IPR050138">
    <property type="entry name" value="DHOase/Allantoinase_Hydrolase"/>
</dbReference>
<comment type="similarity">
    <text evidence="5">Belongs to the metallo-dependent hydrolases superfamily. Allantoinase family.</text>
</comment>
<dbReference type="GO" id="GO:0005737">
    <property type="term" value="C:cytoplasm"/>
    <property type="evidence" value="ECO:0007669"/>
    <property type="project" value="TreeGrafter"/>
</dbReference>
<dbReference type="InterPro" id="IPR018228">
    <property type="entry name" value="DNase_TatD-rel_CS"/>
</dbReference>
<dbReference type="InterPro" id="IPR032466">
    <property type="entry name" value="Metal_Hydrolase"/>
</dbReference>
<comment type="similarity">
    <text evidence="4">Belongs to the metallo-dependent hydrolases superfamily. DHOase family. Class I DHOase subfamily.</text>
</comment>
<sequence length="453" mass="48040">MVTTAPTSSTEPAHDLVVTANRAVLPDGIRPAAVVIDGERITAVVDPGAAPIARERIEVPDGHVLMPGLVDSHVHINEPGRTQWEGYETATRAGLAGGITTILDMPLNSSPPTVSVESLKLKEEAARGKLSVDVGLWGGAVPGNTADLAPLWERGVFGFKCFTAHSGIDEYGFLGYDGVREALAELARIDAPLIVHAEDPGVLASAPQEVGREYAGYLRSRPDAAETAAISAVIDAARATGARVHILHLASAQALPLIRAAKEEGLRITAETCPHYLTFAAEQIPDGATEYKCAPPIRSEANRRELWAGLLDGTIDQVASDHSPCTIDLKRQDTGDFSQAWGGVASVQLGPAAVWSAGAEFGATLSDLARWYGRAPAATFSIPGKGEIAVGNDADLIVLDPEAAFTVDVTALEHRNPISPYQGRELRGVVHRTILRGRSVDRDSKAGRLLRRR</sequence>
<evidence type="ECO:0000256" key="3">
    <source>
        <dbReference type="ARBA" id="ARBA00004968"/>
    </source>
</evidence>
<dbReference type="InterPro" id="IPR011059">
    <property type="entry name" value="Metal-dep_hydrolase_composite"/>
</dbReference>
<keyword evidence="9" id="KW-0479">Metal-binding</keyword>
<dbReference type="InterPro" id="IPR017593">
    <property type="entry name" value="Allantoinase"/>
</dbReference>
<keyword evidence="11" id="KW-0862">Zinc</keyword>